<gene>
    <name evidence="2" type="ORF">J2S90_000149</name>
    <name evidence="3" type="ORF">J2S93_001554</name>
</gene>
<evidence type="ECO:0000256" key="1">
    <source>
        <dbReference type="SAM" id="MobiDB-lite"/>
    </source>
</evidence>
<evidence type="ECO:0000313" key="5">
    <source>
        <dbReference type="Proteomes" id="UP001242995"/>
    </source>
</evidence>
<name>A0AAW8DDQ5_9MICC</name>
<comment type="caution">
    <text evidence="2">The sequence shown here is derived from an EMBL/GenBank/DDBJ whole genome shotgun (WGS) entry which is preliminary data.</text>
</comment>
<evidence type="ECO:0000313" key="2">
    <source>
        <dbReference type="EMBL" id="MDP9903209.1"/>
    </source>
</evidence>
<feature type="region of interest" description="Disordered" evidence="1">
    <location>
        <begin position="153"/>
        <end position="177"/>
    </location>
</feature>
<evidence type="ECO:0000313" key="3">
    <source>
        <dbReference type="EMBL" id="MDQ0180138.1"/>
    </source>
</evidence>
<accession>A0AAW8DDQ5</accession>
<keyword evidence="4" id="KW-1185">Reference proteome</keyword>
<dbReference type="EMBL" id="JAUSRG010000001">
    <property type="protein sequence ID" value="MDP9903209.1"/>
    <property type="molecule type" value="Genomic_DNA"/>
</dbReference>
<dbReference type="Proteomes" id="UP001242995">
    <property type="component" value="Unassembled WGS sequence"/>
</dbReference>
<evidence type="ECO:0000313" key="4">
    <source>
        <dbReference type="Proteomes" id="UP001230951"/>
    </source>
</evidence>
<dbReference type="RefSeq" id="WP_306958830.1">
    <property type="nucleotide sequence ID" value="NZ_JAUSRG010000001.1"/>
</dbReference>
<protein>
    <submittedName>
        <fullName evidence="2">Uncharacterized protein</fullName>
    </submittedName>
</protein>
<organism evidence="2 5">
    <name type="scientific">Arthrobacter bambusae</name>
    <dbReference type="NCBI Taxonomy" id="1338426"/>
    <lineage>
        <taxon>Bacteria</taxon>
        <taxon>Bacillati</taxon>
        <taxon>Actinomycetota</taxon>
        <taxon>Actinomycetes</taxon>
        <taxon>Micrococcales</taxon>
        <taxon>Micrococcaceae</taxon>
        <taxon>Arthrobacter</taxon>
    </lineage>
</organism>
<feature type="region of interest" description="Disordered" evidence="1">
    <location>
        <begin position="1"/>
        <end position="31"/>
    </location>
</feature>
<sequence>MKKRTRFAARSADGAHVDPGSAQGTARDKDPVFIQDDEHADSLMGLTPRQRRAAERKARRLSGNLESYAHLLAMKPREGYLFRSDYFKIDDGFACILGYFHNDAAQDDFGAFWGINRIPLGLGERVSAVVLEQVHRRGEKWIDDHLKSANTLGNLAEREQKGSGSTATSRRRLSKSRQDTETIAAELLDGASYLHVHNRLLLKAPTLAALETSVDRVKRLYVERFATLNVAPYPGEQRREASTLFGRNEAKRGKGFHYTSTEFAGSYSLVTNGLNDPAGEHVGHMLGDVNNSAVIFDVNQWSHHTVVANNAMNTLPLFGRVPEADLWGSKISQAALLNNNKVVHLVLDGADLNKLGPRLDGLTARLDMNSGDVNFLELFGQQKDELSIFPAHLDKVVLMAEQAYETTENERSVVRGSLRETLIQFYVDKQMWYHNAQANRERLRLVGLPHTHVPRLQDLVTYFDTQYKALANSSARDDELLHAYSVLRLVFKDMLDTNGDLFNSFTNSQIDGVGSARRVIYDFSELMLRGKGIAMAQLVNIVGFAIGSLGEGDVLVIHGAELIDDRVKDYISTQFEYLFRRGGRVAYLYTSIEEMLADQSFNRFDTADWTVLGNMSGGTVEAYQRQLHQEIPPDLEKLITTAGARSVYLRRGHVNVVFQADLALGVNPARQARREELKRLMAAPQNYPRQKVNAARNSRRRAVNAR</sequence>
<reference evidence="2 4" key="1">
    <citation type="submission" date="2023-07" db="EMBL/GenBank/DDBJ databases">
        <title>Sorghum-associated microbial communities from plants grown in Nebraska, USA.</title>
        <authorList>
            <person name="Schachtman D."/>
        </authorList>
    </citation>
    <scope>NUCLEOTIDE SEQUENCE</scope>
    <source>
        <strain evidence="2">DS1006</strain>
        <strain evidence="3 4">DS1016</strain>
    </source>
</reference>
<dbReference type="Proteomes" id="UP001230951">
    <property type="component" value="Unassembled WGS sequence"/>
</dbReference>
<proteinExistence type="predicted"/>
<dbReference type="AlphaFoldDB" id="A0AAW8DDQ5"/>
<dbReference type="EMBL" id="JAUSTF010000002">
    <property type="protein sequence ID" value="MDQ0180138.1"/>
    <property type="molecule type" value="Genomic_DNA"/>
</dbReference>